<dbReference type="InterPro" id="IPR003653">
    <property type="entry name" value="Peptidase_C48_C"/>
</dbReference>
<evidence type="ECO:0000256" key="4">
    <source>
        <dbReference type="SAM" id="Phobius"/>
    </source>
</evidence>
<dbReference type="GO" id="GO:0006508">
    <property type="term" value="P:proteolysis"/>
    <property type="evidence" value="ECO:0007669"/>
    <property type="project" value="UniProtKB-KW"/>
</dbReference>
<evidence type="ECO:0000313" key="7">
    <source>
        <dbReference type="Proteomes" id="UP000000768"/>
    </source>
</evidence>
<dbReference type="Pfam" id="PF02902">
    <property type="entry name" value="Peptidase_C48"/>
    <property type="match status" value="1"/>
</dbReference>
<dbReference type="OMA" id="HFFFANI"/>
<dbReference type="AlphaFoldDB" id="A0A1Z5REC3"/>
<dbReference type="InterPro" id="IPR038765">
    <property type="entry name" value="Papain-like_cys_pep_sf"/>
</dbReference>
<keyword evidence="2" id="KW-0645">Protease</keyword>
<feature type="domain" description="Ubiquitin-like protease family profile" evidence="5">
    <location>
        <begin position="381"/>
        <end position="565"/>
    </location>
</feature>
<accession>A0A1Z5REC3</accession>
<keyword evidence="4" id="KW-1133">Transmembrane helix</keyword>
<dbReference type="Gene3D" id="3.40.395.10">
    <property type="entry name" value="Adenoviral Proteinase, Chain A"/>
    <property type="match status" value="1"/>
</dbReference>
<dbReference type="GO" id="GO:0008234">
    <property type="term" value="F:cysteine-type peptidase activity"/>
    <property type="evidence" value="ECO:0007669"/>
    <property type="project" value="InterPro"/>
</dbReference>
<evidence type="ECO:0000256" key="2">
    <source>
        <dbReference type="ARBA" id="ARBA00022670"/>
    </source>
</evidence>
<reference evidence="7" key="2">
    <citation type="journal article" date="2018" name="Plant J.">
        <title>The Sorghum bicolor reference genome: improved assembly, gene annotations, a transcriptome atlas, and signatures of genome organization.</title>
        <authorList>
            <person name="McCormick R.F."/>
            <person name="Truong S.K."/>
            <person name="Sreedasyam A."/>
            <person name="Jenkins J."/>
            <person name="Shu S."/>
            <person name="Sims D."/>
            <person name="Kennedy M."/>
            <person name="Amirebrahimi M."/>
            <person name="Weers B.D."/>
            <person name="McKinley B."/>
            <person name="Mattison A."/>
            <person name="Morishige D.T."/>
            <person name="Grimwood J."/>
            <person name="Schmutz J."/>
            <person name="Mullet J.E."/>
        </authorList>
    </citation>
    <scope>NUCLEOTIDE SEQUENCE [LARGE SCALE GENOMIC DNA]</scope>
    <source>
        <strain evidence="7">cv. BTx623</strain>
    </source>
</reference>
<evidence type="ECO:0000256" key="1">
    <source>
        <dbReference type="ARBA" id="ARBA00005234"/>
    </source>
</evidence>
<reference evidence="6 7" key="1">
    <citation type="journal article" date="2009" name="Nature">
        <title>The Sorghum bicolor genome and the diversification of grasses.</title>
        <authorList>
            <person name="Paterson A.H."/>
            <person name="Bowers J.E."/>
            <person name="Bruggmann R."/>
            <person name="Dubchak I."/>
            <person name="Grimwood J."/>
            <person name="Gundlach H."/>
            <person name="Haberer G."/>
            <person name="Hellsten U."/>
            <person name="Mitros T."/>
            <person name="Poliakov A."/>
            <person name="Schmutz J."/>
            <person name="Spannagl M."/>
            <person name="Tang H."/>
            <person name="Wang X."/>
            <person name="Wicker T."/>
            <person name="Bharti A.K."/>
            <person name="Chapman J."/>
            <person name="Feltus F.A."/>
            <person name="Gowik U."/>
            <person name="Grigoriev I.V."/>
            <person name="Lyons E."/>
            <person name="Maher C.A."/>
            <person name="Martis M."/>
            <person name="Narechania A."/>
            <person name="Otillar R.P."/>
            <person name="Penning B.W."/>
            <person name="Salamov A.A."/>
            <person name="Wang Y."/>
            <person name="Zhang L."/>
            <person name="Carpita N.C."/>
            <person name="Freeling M."/>
            <person name="Gingle A.R."/>
            <person name="Hash C.T."/>
            <person name="Keller B."/>
            <person name="Klein P."/>
            <person name="Kresovich S."/>
            <person name="McCann M.C."/>
            <person name="Ming R."/>
            <person name="Peterson D.G."/>
            <person name="Mehboob-ur-Rahman"/>
            <person name="Ware D."/>
            <person name="Westhoff P."/>
            <person name="Mayer K.F."/>
            <person name="Messing J."/>
            <person name="Rokhsar D.S."/>
        </authorList>
    </citation>
    <scope>NUCLEOTIDE SEQUENCE [LARGE SCALE GENOMIC DNA]</scope>
    <source>
        <strain evidence="7">cv. BTx623</strain>
    </source>
</reference>
<keyword evidence="3" id="KW-0378">Hydrolase</keyword>
<dbReference type="PROSITE" id="PS50600">
    <property type="entry name" value="ULP_PROTEASE"/>
    <property type="match status" value="1"/>
</dbReference>
<name>A0A1Z5REC3_SORBI</name>
<protein>
    <recommendedName>
        <fullName evidence="5">Ubiquitin-like protease family profile domain-containing protein</fullName>
    </recommendedName>
</protein>
<gene>
    <name evidence="6" type="ORF">SORBI_3006G142850</name>
</gene>
<dbReference type="InParanoid" id="A0A1Z5REC3"/>
<evidence type="ECO:0000313" key="6">
    <source>
        <dbReference type="EMBL" id="OQU81939.1"/>
    </source>
</evidence>
<dbReference type="EMBL" id="CM000765">
    <property type="protein sequence ID" value="OQU81939.1"/>
    <property type="molecule type" value="Genomic_DNA"/>
</dbReference>
<dbReference type="STRING" id="4558.A0A1Z5REC3"/>
<evidence type="ECO:0000256" key="3">
    <source>
        <dbReference type="ARBA" id="ARBA00022801"/>
    </source>
</evidence>
<dbReference type="PANTHER" id="PTHR34835">
    <property type="entry name" value="OS07G0283600 PROTEIN-RELATED"/>
    <property type="match status" value="1"/>
</dbReference>
<organism evidence="6 7">
    <name type="scientific">Sorghum bicolor</name>
    <name type="common">Sorghum</name>
    <name type="synonym">Sorghum vulgare</name>
    <dbReference type="NCBI Taxonomy" id="4558"/>
    <lineage>
        <taxon>Eukaryota</taxon>
        <taxon>Viridiplantae</taxon>
        <taxon>Streptophyta</taxon>
        <taxon>Embryophyta</taxon>
        <taxon>Tracheophyta</taxon>
        <taxon>Spermatophyta</taxon>
        <taxon>Magnoliopsida</taxon>
        <taxon>Liliopsida</taxon>
        <taxon>Poales</taxon>
        <taxon>Poaceae</taxon>
        <taxon>PACMAD clade</taxon>
        <taxon>Panicoideae</taxon>
        <taxon>Andropogonodae</taxon>
        <taxon>Andropogoneae</taxon>
        <taxon>Sorghinae</taxon>
        <taxon>Sorghum</taxon>
    </lineage>
</organism>
<keyword evidence="4" id="KW-0812">Transmembrane</keyword>
<dbReference type="FunCoup" id="A0A1Z5REC3">
    <property type="interactions" value="16"/>
</dbReference>
<comment type="similarity">
    <text evidence="1">Belongs to the peptidase C48 family.</text>
</comment>
<dbReference type="SUPFAM" id="SSF54001">
    <property type="entry name" value="Cysteine proteinases"/>
    <property type="match status" value="1"/>
</dbReference>
<proteinExistence type="inferred from homology"/>
<dbReference type="Proteomes" id="UP000000768">
    <property type="component" value="Chromosome 6"/>
</dbReference>
<evidence type="ECO:0000259" key="5">
    <source>
        <dbReference type="PROSITE" id="PS50600"/>
    </source>
</evidence>
<dbReference type="PANTHER" id="PTHR34835:SF60">
    <property type="entry name" value="OS10G0490300 PROTEIN"/>
    <property type="match status" value="1"/>
</dbReference>
<feature type="transmembrane region" description="Helical" evidence="4">
    <location>
        <begin position="351"/>
        <end position="373"/>
    </location>
</feature>
<sequence>MARLFLSLRRLFTWYLTFHLVDLLFLPAGKLSLLSRFGKDNVPPISFFSEALVSKKEMSDDDMFVCFIVVAMSTFLCPNSSVVSCHKFFGIFEDLDKIRSYDWCGYILSWLIEYIKLFNQFKSCRSTQQTTLGGCLYFLVVLYLDHVDFGSHQVASTIPRISSIDDEIFTKLDSYARCKLPLELKDAIRKLIEKHCLNCGLSVNFDVNSITALSDEMRLTFIKLWKHVYSVSEMSQVLVLEVIRLLSESVSPEVRIVGAKSFSTCVGEVTKKTNDIYNSKLDLGGSSSTPSQPLTRSTHLSLPSYARLSHSFAPKSQVVSTGGKVPLHGPRRLLNPGPLFRGDYETFKSKFYQVSCIFIFSNFCLFWMSYILVKKFCVSIVAVSLSGVRCTFWSLGESLKPGGFVNTFVVSCFCYSLFSKPNGHPDFSKRHYFFSNIGDNMLLDYDKADQELLQRSFRRSAKARPLHQSNMLFFPILHEKHWFVFMVDIKDRHFVFLDSLYSRNSEFHQDIDARLINSFQYHWNKFVQVEMDFNFYGLEYPLVPEQPFDNSSDSGIYAMMFLEYWTSPRVLLGNMFSQEDIPSIRVKIANELFFHHKNTGMKHRVLDFKLQE</sequence>
<keyword evidence="7" id="KW-1185">Reference proteome</keyword>
<keyword evidence="4" id="KW-0472">Membrane</keyword>
<dbReference type="Gramene" id="OQU81939">
    <property type="protein sequence ID" value="OQU81939"/>
    <property type="gene ID" value="SORBI_3006G142850"/>
</dbReference>